<organism evidence="1">
    <name type="scientific">Timema tahoe</name>
    <dbReference type="NCBI Taxonomy" id="61484"/>
    <lineage>
        <taxon>Eukaryota</taxon>
        <taxon>Metazoa</taxon>
        <taxon>Ecdysozoa</taxon>
        <taxon>Arthropoda</taxon>
        <taxon>Hexapoda</taxon>
        <taxon>Insecta</taxon>
        <taxon>Pterygota</taxon>
        <taxon>Neoptera</taxon>
        <taxon>Polyneoptera</taxon>
        <taxon>Phasmatodea</taxon>
        <taxon>Timematodea</taxon>
        <taxon>Timematoidea</taxon>
        <taxon>Timematidae</taxon>
        <taxon>Timema</taxon>
    </lineage>
</organism>
<reference evidence="1" key="1">
    <citation type="submission" date="2020-11" db="EMBL/GenBank/DDBJ databases">
        <authorList>
            <person name="Tran Van P."/>
        </authorList>
    </citation>
    <scope>NUCLEOTIDE SEQUENCE</scope>
</reference>
<proteinExistence type="predicted"/>
<accession>A0A7R9NXT8</accession>
<dbReference type="EMBL" id="OE003476">
    <property type="protein sequence ID" value="CAD7460189.1"/>
    <property type="molecule type" value="Genomic_DNA"/>
</dbReference>
<sequence length="135" mass="14917">MHNSSSSSKFSEGSQKDFRTLAALQLEDYALIGATLNVLARVSRVWLPPQQDWEAYGVLLQLACLPDIRWYGEGNYSPRAQTSKKQTLNLAGVSLLSFCQLESFQHWASLVSVLGDDRTERSNPSVEGLKLAKGA</sequence>
<name>A0A7R9NXT8_9NEOP</name>
<evidence type="ECO:0000313" key="1">
    <source>
        <dbReference type="EMBL" id="CAD7460189.1"/>
    </source>
</evidence>
<gene>
    <name evidence="1" type="ORF">TTEB3V08_LOCUS8127</name>
</gene>
<protein>
    <submittedName>
        <fullName evidence="1">Uncharacterized protein</fullName>
    </submittedName>
</protein>
<dbReference type="AlphaFoldDB" id="A0A7R9NXT8"/>